<evidence type="ECO:0000259" key="3">
    <source>
        <dbReference type="SMART" id="SM00829"/>
    </source>
</evidence>
<keyword evidence="2" id="KW-0732">Signal</keyword>
<feature type="chain" id="PRO_5011515885" evidence="2">
    <location>
        <begin position="24"/>
        <end position="353"/>
    </location>
</feature>
<dbReference type="InterPro" id="IPR013149">
    <property type="entry name" value="ADH-like_C"/>
</dbReference>
<dbReference type="SMART" id="SM00829">
    <property type="entry name" value="PKS_ER"/>
    <property type="match status" value="1"/>
</dbReference>
<accession>A0A1I4R8U3</accession>
<dbReference type="GO" id="GO:0016491">
    <property type="term" value="F:oxidoreductase activity"/>
    <property type="evidence" value="ECO:0007669"/>
    <property type="project" value="InterPro"/>
</dbReference>
<organism evidence="4 5">
    <name type="scientific">Methylobacterium pseudosasicola</name>
    <dbReference type="NCBI Taxonomy" id="582667"/>
    <lineage>
        <taxon>Bacteria</taxon>
        <taxon>Pseudomonadati</taxon>
        <taxon>Pseudomonadota</taxon>
        <taxon>Alphaproteobacteria</taxon>
        <taxon>Hyphomicrobiales</taxon>
        <taxon>Methylobacteriaceae</taxon>
        <taxon>Methylobacterium</taxon>
    </lineage>
</organism>
<keyword evidence="1" id="KW-0521">NADP</keyword>
<dbReference type="Pfam" id="PF00107">
    <property type="entry name" value="ADH_zinc_N"/>
    <property type="match status" value="1"/>
</dbReference>
<dbReference type="InterPro" id="IPR036291">
    <property type="entry name" value="NAD(P)-bd_dom_sf"/>
</dbReference>
<protein>
    <submittedName>
        <fullName evidence="4">NADPH2:quinone reductase</fullName>
    </submittedName>
</protein>
<dbReference type="SUPFAM" id="SSF51735">
    <property type="entry name" value="NAD(P)-binding Rossmann-fold domains"/>
    <property type="match status" value="1"/>
</dbReference>
<name>A0A1I4R8U3_9HYPH</name>
<dbReference type="PANTHER" id="PTHR44154">
    <property type="entry name" value="QUINONE OXIDOREDUCTASE"/>
    <property type="match status" value="1"/>
</dbReference>
<evidence type="ECO:0000256" key="2">
    <source>
        <dbReference type="SAM" id="SignalP"/>
    </source>
</evidence>
<dbReference type="InterPro" id="IPR013154">
    <property type="entry name" value="ADH-like_N"/>
</dbReference>
<dbReference type="InterPro" id="IPR011032">
    <property type="entry name" value="GroES-like_sf"/>
</dbReference>
<feature type="signal peptide" evidence="2">
    <location>
        <begin position="1"/>
        <end position="23"/>
    </location>
</feature>
<gene>
    <name evidence="4" type="ORF">SAMN05192568_103414</name>
</gene>
<dbReference type="EMBL" id="FOTK01000034">
    <property type="protein sequence ID" value="SFM48722.1"/>
    <property type="molecule type" value="Genomic_DNA"/>
</dbReference>
<dbReference type="AlphaFoldDB" id="A0A1I4R8U3"/>
<evidence type="ECO:0000313" key="5">
    <source>
        <dbReference type="Proteomes" id="UP000199048"/>
    </source>
</evidence>
<dbReference type="Gene3D" id="3.90.180.10">
    <property type="entry name" value="Medium-chain alcohol dehydrogenases, catalytic domain"/>
    <property type="match status" value="1"/>
</dbReference>
<dbReference type="InterPro" id="IPR020843">
    <property type="entry name" value="ER"/>
</dbReference>
<dbReference type="SUPFAM" id="SSF50129">
    <property type="entry name" value="GroES-like"/>
    <property type="match status" value="1"/>
</dbReference>
<dbReference type="Pfam" id="PF08240">
    <property type="entry name" value="ADH_N"/>
    <property type="match status" value="1"/>
</dbReference>
<dbReference type="InterPro" id="IPR051603">
    <property type="entry name" value="Zinc-ADH_QOR/CCCR"/>
</dbReference>
<evidence type="ECO:0000256" key="1">
    <source>
        <dbReference type="ARBA" id="ARBA00022857"/>
    </source>
</evidence>
<feature type="domain" description="Enoyl reductase (ER)" evidence="3">
    <location>
        <begin position="38"/>
        <end position="351"/>
    </location>
</feature>
<proteinExistence type="predicted"/>
<dbReference type="Gene3D" id="3.40.50.720">
    <property type="entry name" value="NAD(P)-binding Rossmann-like Domain"/>
    <property type="match status" value="1"/>
</dbReference>
<dbReference type="PANTHER" id="PTHR44154:SF1">
    <property type="entry name" value="QUINONE OXIDOREDUCTASE"/>
    <property type="match status" value="1"/>
</dbReference>
<keyword evidence="5" id="KW-1185">Reference proteome</keyword>
<dbReference type="STRING" id="582667.SAMN05192568_103414"/>
<evidence type="ECO:0000313" key="4">
    <source>
        <dbReference type="EMBL" id="SFM48722.1"/>
    </source>
</evidence>
<reference evidence="5" key="1">
    <citation type="submission" date="2016-10" db="EMBL/GenBank/DDBJ databases">
        <authorList>
            <person name="Varghese N."/>
            <person name="Submissions S."/>
        </authorList>
    </citation>
    <scope>NUCLEOTIDE SEQUENCE [LARGE SCALE GENOMIC DNA]</scope>
    <source>
        <strain evidence="5">BL36</strain>
    </source>
</reference>
<sequence length="353" mass="37153">MDLDRRLLLVGATATLLSSSAVAAEDRPAARMKAVVAGPEEPALAEVETPVPKPTEVLVRVRAAALNRADLAVAAGQPHGTAGGPNAIPGLEWAGEIVAVGAEVADFHPGDRVMCSGAGGYAEYAVADYGRTLPLPASMSFETAATLPVALQTMHDAIVTQARLRPGETVLIQGASSGVGLMALQIARWQRASVVIGTSRNPEHRTRLSGFGATLAVDTKDPTWPEQVRQATGGKGVDVIIDQVSAPVANGNLQAAAVLGRIINVGRLGGGRGEFDFDLHATKRISYIGVTNRTRSIEEQRTITARVRADLWQGVADGQFSLPIDSRFPLSDAPAALARMKQNEHFGKIVLRM</sequence>
<dbReference type="Proteomes" id="UP000199048">
    <property type="component" value="Unassembled WGS sequence"/>
</dbReference>